<organism evidence="1">
    <name type="scientific">Solanum chacoense</name>
    <name type="common">Chaco potato</name>
    <dbReference type="NCBI Taxonomy" id="4108"/>
    <lineage>
        <taxon>Eukaryota</taxon>
        <taxon>Viridiplantae</taxon>
        <taxon>Streptophyta</taxon>
        <taxon>Embryophyta</taxon>
        <taxon>Tracheophyta</taxon>
        <taxon>Spermatophyta</taxon>
        <taxon>Magnoliopsida</taxon>
        <taxon>eudicotyledons</taxon>
        <taxon>Gunneridae</taxon>
        <taxon>Pentapetalae</taxon>
        <taxon>asterids</taxon>
        <taxon>lamiids</taxon>
        <taxon>Solanales</taxon>
        <taxon>Solanaceae</taxon>
        <taxon>Solanoideae</taxon>
        <taxon>Solaneae</taxon>
        <taxon>Solanum</taxon>
    </lineage>
</organism>
<reference evidence="1" key="1">
    <citation type="submission" date="2015-12" db="EMBL/GenBank/DDBJ databases">
        <title>Gene expression during late stages of embryo sac development: a critical building block for successful pollen-pistil interactions.</title>
        <authorList>
            <person name="Liu Y."/>
            <person name="Joly V."/>
            <person name="Sabar M."/>
            <person name="Matton D.P."/>
        </authorList>
    </citation>
    <scope>NUCLEOTIDE SEQUENCE</scope>
</reference>
<accession>A0A0V0GGV7</accession>
<evidence type="ECO:0000313" key="1">
    <source>
        <dbReference type="EMBL" id="JAP07359.1"/>
    </source>
</evidence>
<name>A0A0V0GGV7_SOLCH</name>
<protein>
    <submittedName>
        <fullName evidence="1">Putative ovule protein</fullName>
    </submittedName>
</protein>
<sequence>MVFILFWEHQIHPMSHFPRPQKNVVSGFGGLRGRTFGSGGGLSAGGIGGGGGGADFLEEAVMVHEHLHSSQVLTVPHFMRISIILQQMHS</sequence>
<proteinExistence type="predicted"/>
<dbReference type="EMBL" id="GEDG01038923">
    <property type="protein sequence ID" value="JAP07359.1"/>
    <property type="molecule type" value="Transcribed_RNA"/>
</dbReference>
<dbReference type="AlphaFoldDB" id="A0A0V0GGV7"/>